<organism evidence="2 3">
    <name type="scientific">Angomonas deanei</name>
    <dbReference type="NCBI Taxonomy" id="59799"/>
    <lineage>
        <taxon>Eukaryota</taxon>
        <taxon>Discoba</taxon>
        <taxon>Euglenozoa</taxon>
        <taxon>Kinetoplastea</taxon>
        <taxon>Metakinetoplastina</taxon>
        <taxon>Trypanosomatida</taxon>
        <taxon>Trypanosomatidae</taxon>
        <taxon>Strigomonadinae</taxon>
        <taxon>Angomonas</taxon>
    </lineage>
</organism>
<sequence>MSKINATYSSGYYIRPDMDIRKIEELKNKEKRETLKRQRDERAHEKKRKDLTMEELKEKRDDLIENIISGKHTKREARQTFAIPFDLFCTQCHRRIARQTHVYTDRYASPFPDPALRPTLTPEDQHLLFHTHKIRNVFLKIKCQYCDGLFLLETDNLTQKITGGYYCVKNCERPAGDVALLNNKRQHEENERQKQEKIEKEENVLDSLENENEKQRKRKLLEEEIKKSVEEQNNQHYYYTDVQKSALQLEALRKDENRKT</sequence>
<dbReference type="Proteomes" id="UP000515908">
    <property type="component" value="Chromosome 11"/>
</dbReference>
<reference evidence="2 3" key="1">
    <citation type="submission" date="2020-08" db="EMBL/GenBank/DDBJ databases">
        <authorList>
            <person name="Newling K."/>
            <person name="Davey J."/>
            <person name="Forrester S."/>
        </authorList>
    </citation>
    <scope>NUCLEOTIDE SEQUENCE [LARGE SCALE GENOMIC DNA]</scope>
    <source>
        <strain evidence="3">Crithidia deanei Carvalho (ATCC PRA-265)</strain>
    </source>
</reference>
<feature type="region of interest" description="Disordered" evidence="1">
    <location>
        <begin position="182"/>
        <end position="217"/>
    </location>
</feature>
<evidence type="ECO:0000313" key="2">
    <source>
        <dbReference type="EMBL" id="CAD2218506.1"/>
    </source>
</evidence>
<dbReference type="VEuPathDB" id="TriTrypDB:ADEAN_000599500"/>
<dbReference type="OrthoDB" id="674963at2759"/>
<evidence type="ECO:0000256" key="1">
    <source>
        <dbReference type="SAM" id="MobiDB-lite"/>
    </source>
</evidence>
<keyword evidence="3" id="KW-1185">Reference proteome</keyword>
<evidence type="ECO:0000313" key="3">
    <source>
        <dbReference type="Proteomes" id="UP000515908"/>
    </source>
</evidence>
<proteinExistence type="predicted"/>
<feature type="compositionally biased region" description="Basic and acidic residues" evidence="1">
    <location>
        <begin position="185"/>
        <end position="203"/>
    </location>
</feature>
<dbReference type="AlphaFoldDB" id="A0A7G2CFF1"/>
<dbReference type="EMBL" id="LR877155">
    <property type="protein sequence ID" value="CAD2218506.1"/>
    <property type="molecule type" value="Genomic_DNA"/>
</dbReference>
<gene>
    <name evidence="2" type="ORF">ADEAN_000599500</name>
</gene>
<feature type="region of interest" description="Disordered" evidence="1">
    <location>
        <begin position="30"/>
        <end position="49"/>
    </location>
</feature>
<accession>A0A7G2CFF1</accession>
<protein>
    <submittedName>
        <fullName evidence="2">Uncharacterized protein</fullName>
    </submittedName>
</protein>
<name>A0A7G2CFF1_9TRYP</name>